<reference evidence="1 2" key="1">
    <citation type="submission" date="2014-03" db="EMBL/GenBank/DDBJ databases">
        <title>Genomics of Bifidobacteria.</title>
        <authorList>
            <person name="Ventura M."/>
            <person name="Milani C."/>
            <person name="Lugli G.A."/>
        </authorList>
    </citation>
    <scope>NUCLEOTIDE SEQUENCE [LARGE SCALE GENOMIC DNA]</scope>
    <source>
        <strain evidence="1 2">LMG 14934</strain>
    </source>
</reference>
<evidence type="ECO:0000313" key="1">
    <source>
        <dbReference type="EMBL" id="KFI85324.1"/>
    </source>
</evidence>
<name>A0A087CPX4_9BIFI</name>
<accession>A0A087CPX4</accession>
<evidence type="ECO:0000313" key="2">
    <source>
        <dbReference type="Proteomes" id="UP000029040"/>
    </source>
</evidence>
<dbReference type="AlphaFoldDB" id="A0A087CPX4"/>
<proteinExistence type="predicted"/>
<gene>
    <name evidence="1" type="ORF">BSAE_1902</name>
</gene>
<dbReference type="EMBL" id="JGZM01000009">
    <property type="protein sequence ID" value="KFI85324.1"/>
    <property type="molecule type" value="Genomic_DNA"/>
</dbReference>
<comment type="caution">
    <text evidence="1">The sequence shown here is derived from an EMBL/GenBank/DDBJ whole genome shotgun (WGS) entry which is preliminary data.</text>
</comment>
<protein>
    <submittedName>
        <fullName evidence="1">Uncharacterized protein</fullName>
    </submittedName>
</protein>
<organism evidence="1 2">
    <name type="scientific">Bifidobacterium pullorum subsp. saeculare DSM 6531 = LMG 14934</name>
    <dbReference type="NCBI Taxonomy" id="1437611"/>
    <lineage>
        <taxon>Bacteria</taxon>
        <taxon>Bacillati</taxon>
        <taxon>Actinomycetota</taxon>
        <taxon>Actinomycetes</taxon>
        <taxon>Bifidobacteriales</taxon>
        <taxon>Bifidobacteriaceae</taxon>
        <taxon>Bifidobacterium</taxon>
    </lineage>
</organism>
<sequence>MRPVVFVMSDTSPHHACPVSLIPSVNADGRYPYHNRVPVSNLAYHSCSTGSST</sequence>
<dbReference type="Proteomes" id="UP000029040">
    <property type="component" value="Unassembled WGS sequence"/>
</dbReference>